<keyword evidence="3" id="KW-0808">Transferase</keyword>
<keyword evidence="4" id="KW-1185">Reference proteome</keyword>
<gene>
    <name evidence="3" type="ORF">C9I28_24735</name>
</gene>
<reference evidence="3 4" key="1">
    <citation type="submission" date="2018-03" db="EMBL/GenBank/DDBJ databases">
        <title>Massilia armeniaca sp. nov., isolated from desert soil.</title>
        <authorList>
            <person name="Huang H."/>
            <person name="Ren M."/>
        </authorList>
    </citation>
    <scope>NUCLEOTIDE SEQUENCE [LARGE SCALE GENOMIC DNA]</scope>
    <source>
        <strain evidence="3 4">ZMN-3</strain>
    </source>
</reference>
<dbReference type="SUPFAM" id="SSF46767">
    <property type="entry name" value="Methylated DNA-protein cysteine methyltransferase, C-terminal domain"/>
    <property type="match status" value="1"/>
</dbReference>
<feature type="domain" description="Methylated-DNA-[protein]-cysteine S-methyltransferase DNA binding" evidence="2">
    <location>
        <begin position="89"/>
        <end position="172"/>
    </location>
</feature>
<dbReference type="GO" id="GO:0006281">
    <property type="term" value="P:DNA repair"/>
    <property type="evidence" value="ECO:0007669"/>
    <property type="project" value="InterPro"/>
</dbReference>
<dbReference type="OrthoDB" id="9802228at2"/>
<dbReference type="InterPro" id="IPR036217">
    <property type="entry name" value="MethylDNA_cys_MeTrfase_DNAb"/>
</dbReference>
<dbReference type="InterPro" id="IPR036631">
    <property type="entry name" value="MGMT_N_sf"/>
</dbReference>
<dbReference type="Proteomes" id="UP000240505">
    <property type="component" value="Chromosome"/>
</dbReference>
<evidence type="ECO:0000259" key="2">
    <source>
        <dbReference type="Pfam" id="PF01035"/>
    </source>
</evidence>
<evidence type="ECO:0000256" key="1">
    <source>
        <dbReference type="ARBA" id="ARBA00022763"/>
    </source>
</evidence>
<dbReference type="Pfam" id="PF01035">
    <property type="entry name" value="DNA_binding_1"/>
    <property type="match status" value="1"/>
</dbReference>
<evidence type="ECO:0000313" key="3">
    <source>
        <dbReference type="EMBL" id="AVR98485.1"/>
    </source>
</evidence>
<dbReference type="GO" id="GO:0003908">
    <property type="term" value="F:methylated-DNA-[protein]-cysteine S-methyltransferase activity"/>
    <property type="evidence" value="ECO:0007669"/>
    <property type="project" value="InterPro"/>
</dbReference>
<organism evidence="3 4">
    <name type="scientific">Pseudoduganella armeniaca</name>
    <dbReference type="NCBI Taxonomy" id="2072590"/>
    <lineage>
        <taxon>Bacteria</taxon>
        <taxon>Pseudomonadati</taxon>
        <taxon>Pseudomonadota</taxon>
        <taxon>Betaproteobacteria</taxon>
        <taxon>Burkholderiales</taxon>
        <taxon>Oxalobacteraceae</taxon>
        <taxon>Telluria group</taxon>
        <taxon>Pseudoduganella</taxon>
    </lineage>
</organism>
<accession>A0A2R4CFW6</accession>
<dbReference type="EMBL" id="CP028324">
    <property type="protein sequence ID" value="AVR98485.1"/>
    <property type="molecule type" value="Genomic_DNA"/>
</dbReference>
<dbReference type="NCBIfam" id="TIGR00589">
    <property type="entry name" value="ogt"/>
    <property type="match status" value="1"/>
</dbReference>
<dbReference type="Gene3D" id="1.10.10.10">
    <property type="entry name" value="Winged helix-like DNA-binding domain superfamily/Winged helix DNA-binding domain"/>
    <property type="match status" value="1"/>
</dbReference>
<dbReference type="SUPFAM" id="SSF53155">
    <property type="entry name" value="Methylated DNA-protein cysteine methyltransferase domain"/>
    <property type="match status" value="1"/>
</dbReference>
<protein>
    <submittedName>
        <fullName evidence="3">Cysteine methyltransferase</fullName>
    </submittedName>
</protein>
<dbReference type="PANTHER" id="PTHR10815">
    <property type="entry name" value="METHYLATED-DNA--PROTEIN-CYSTEINE METHYLTRANSFERASE"/>
    <property type="match status" value="1"/>
</dbReference>
<dbReference type="PANTHER" id="PTHR10815:SF13">
    <property type="entry name" value="METHYLATED-DNA--PROTEIN-CYSTEINE METHYLTRANSFERASE"/>
    <property type="match status" value="1"/>
</dbReference>
<evidence type="ECO:0000313" key="4">
    <source>
        <dbReference type="Proteomes" id="UP000240505"/>
    </source>
</evidence>
<dbReference type="InterPro" id="IPR014048">
    <property type="entry name" value="MethylDNA_cys_MeTrfase_DNA-bd"/>
</dbReference>
<dbReference type="InterPro" id="IPR036388">
    <property type="entry name" value="WH-like_DNA-bd_sf"/>
</dbReference>
<name>A0A2R4CFW6_9BURK</name>
<dbReference type="AlphaFoldDB" id="A0A2R4CFW6"/>
<sequence>MSATAAGSSNVTKTQQASELFAAIVPTPFGALGIRTGGAVITELVYLPPSFDEKAPQDGVAEQAAAQVLRYCDDPDFRFDLPLAQVGSEFQRKVWATISAIPRGEVRTYGEVAKHVGSMPRAVGQACGANYFPLVVPCHRVTGAQGLGGFAGSDDRNGFTLNVKRWLLAHEGLREYAWQQTTLL</sequence>
<dbReference type="CDD" id="cd06445">
    <property type="entry name" value="ATase"/>
    <property type="match status" value="1"/>
</dbReference>
<keyword evidence="1" id="KW-0227">DNA damage</keyword>
<keyword evidence="3" id="KW-0489">Methyltransferase</keyword>
<proteinExistence type="predicted"/>
<dbReference type="KEGG" id="masz:C9I28_24735"/>
<dbReference type="GO" id="GO:0032259">
    <property type="term" value="P:methylation"/>
    <property type="evidence" value="ECO:0007669"/>
    <property type="project" value="UniProtKB-KW"/>
</dbReference>